<dbReference type="Proteomes" id="UP001341840">
    <property type="component" value="Unassembled WGS sequence"/>
</dbReference>
<keyword evidence="2" id="KW-1185">Reference proteome</keyword>
<accession>A0ABU6RVR1</accession>
<dbReference type="EMBL" id="JASCZI010031983">
    <property type="protein sequence ID" value="MED6127718.1"/>
    <property type="molecule type" value="Genomic_DNA"/>
</dbReference>
<comment type="caution">
    <text evidence="1">The sequence shown here is derived from an EMBL/GenBank/DDBJ whole genome shotgun (WGS) entry which is preliminary data.</text>
</comment>
<reference evidence="1 2" key="1">
    <citation type="journal article" date="2023" name="Plants (Basel)">
        <title>Bridging the Gap: Combining Genomics and Transcriptomics Approaches to Understand Stylosanthes scabra, an Orphan Legume from the Brazilian Caatinga.</title>
        <authorList>
            <person name="Ferreira-Neto J.R.C."/>
            <person name="da Silva M.D."/>
            <person name="Binneck E."/>
            <person name="de Melo N.F."/>
            <person name="da Silva R.H."/>
            <person name="de Melo A.L.T.M."/>
            <person name="Pandolfi V."/>
            <person name="Bustamante F.O."/>
            <person name="Brasileiro-Vidal A.C."/>
            <person name="Benko-Iseppon A.M."/>
        </authorList>
    </citation>
    <scope>NUCLEOTIDE SEQUENCE [LARGE SCALE GENOMIC DNA]</scope>
    <source>
        <tissue evidence="1">Leaves</tissue>
    </source>
</reference>
<protein>
    <submittedName>
        <fullName evidence="1">Uncharacterized protein</fullName>
    </submittedName>
</protein>
<gene>
    <name evidence="1" type="ORF">PIB30_090797</name>
</gene>
<feature type="non-terminal residue" evidence="1">
    <location>
        <position position="1"/>
    </location>
</feature>
<organism evidence="1 2">
    <name type="scientific">Stylosanthes scabra</name>
    <dbReference type="NCBI Taxonomy" id="79078"/>
    <lineage>
        <taxon>Eukaryota</taxon>
        <taxon>Viridiplantae</taxon>
        <taxon>Streptophyta</taxon>
        <taxon>Embryophyta</taxon>
        <taxon>Tracheophyta</taxon>
        <taxon>Spermatophyta</taxon>
        <taxon>Magnoliopsida</taxon>
        <taxon>eudicotyledons</taxon>
        <taxon>Gunneridae</taxon>
        <taxon>Pentapetalae</taxon>
        <taxon>rosids</taxon>
        <taxon>fabids</taxon>
        <taxon>Fabales</taxon>
        <taxon>Fabaceae</taxon>
        <taxon>Papilionoideae</taxon>
        <taxon>50 kb inversion clade</taxon>
        <taxon>dalbergioids sensu lato</taxon>
        <taxon>Dalbergieae</taxon>
        <taxon>Pterocarpus clade</taxon>
        <taxon>Stylosanthes</taxon>
    </lineage>
</organism>
<evidence type="ECO:0000313" key="1">
    <source>
        <dbReference type="EMBL" id="MED6127718.1"/>
    </source>
</evidence>
<sequence length="77" mass="8721">VELGLARALDLAWKFEIPFLALILILPDGTVRSRGTRCGRMVNKDCSFDFALARSHGEIVRSRRYWQNASRSAPKDT</sequence>
<name>A0ABU6RVR1_9FABA</name>
<evidence type="ECO:0000313" key="2">
    <source>
        <dbReference type="Proteomes" id="UP001341840"/>
    </source>
</evidence>
<proteinExistence type="predicted"/>